<gene>
    <name evidence="1" type="ORF">Llan_0141</name>
</gene>
<dbReference type="Gene3D" id="1.25.10.10">
    <property type="entry name" value="Leucine-rich Repeat Variant"/>
    <property type="match status" value="1"/>
</dbReference>
<reference evidence="1 2" key="1">
    <citation type="submission" date="2015-11" db="EMBL/GenBank/DDBJ databases">
        <title>Genomic analysis of 38 Legionella species identifies large and diverse effector repertoires.</title>
        <authorList>
            <person name="Burstein D."/>
            <person name="Amaro F."/>
            <person name="Zusman T."/>
            <person name="Lifshitz Z."/>
            <person name="Cohen O."/>
            <person name="Gilbert J.A."/>
            <person name="Pupko T."/>
            <person name="Shuman H.A."/>
            <person name="Segal G."/>
        </authorList>
    </citation>
    <scope>NUCLEOTIDE SEQUENCE [LARGE SCALE GENOMIC DNA]</scope>
    <source>
        <strain evidence="1 2">ATCC 49751</strain>
    </source>
</reference>
<dbReference type="AlphaFoldDB" id="A0A0W0VZH2"/>
<proteinExistence type="predicted"/>
<keyword evidence="2" id="KW-1185">Reference proteome</keyword>
<dbReference type="RefSeq" id="WP_028374371.1">
    <property type="nucleotide sequence ID" value="NZ_CAAAJD010000007.1"/>
</dbReference>
<dbReference type="STRING" id="45067.Llan_0141"/>
<name>A0A0W0VZH2_9GAMM</name>
<comment type="caution">
    <text evidence="1">The sequence shown here is derived from an EMBL/GenBank/DDBJ whole genome shotgun (WGS) entry which is preliminary data.</text>
</comment>
<dbReference type="InterPro" id="IPR011989">
    <property type="entry name" value="ARM-like"/>
</dbReference>
<accession>A0A0W0VZH2</accession>
<dbReference type="OrthoDB" id="5653336at2"/>
<dbReference type="EMBL" id="LNYI01000004">
    <property type="protein sequence ID" value="KTD25395.1"/>
    <property type="molecule type" value="Genomic_DNA"/>
</dbReference>
<protein>
    <recommendedName>
        <fullName evidence="3">HEAT repeat protein</fullName>
    </recommendedName>
</protein>
<evidence type="ECO:0008006" key="3">
    <source>
        <dbReference type="Google" id="ProtNLM"/>
    </source>
</evidence>
<dbReference type="Proteomes" id="UP000054869">
    <property type="component" value="Unassembled WGS sequence"/>
</dbReference>
<dbReference type="InterPro" id="IPR016024">
    <property type="entry name" value="ARM-type_fold"/>
</dbReference>
<dbReference type="PATRIC" id="fig|45067.4.peg.146"/>
<evidence type="ECO:0000313" key="2">
    <source>
        <dbReference type="Proteomes" id="UP000054869"/>
    </source>
</evidence>
<organism evidence="1 2">
    <name type="scientific">Legionella lansingensis</name>
    <dbReference type="NCBI Taxonomy" id="45067"/>
    <lineage>
        <taxon>Bacteria</taxon>
        <taxon>Pseudomonadati</taxon>
        <taxon>Pseudomonadota</taxon>
        <taxon>Gammaproteobacteria</taxon>
        <taxon>Legionellales</taxon>
        <taxon>Legionellaceae</taxon>
        <taxon>Legionella</taxon>
    </lineage>
</organism>
<dbReference type="eggNOG" id="ENOG50342YI">
    <property type="taxonomic scope" value="Bacteria"/>
</dbReference>
<evidence type="ECO:0000313" key="1">
    <source>
        <dbReference type="EMBL" id="KTD25395.1"/>
    </source>
</evidence>
<dbReference type="SUPFAM" id="SSF48371">
    <property type="entry name" value="ARM repeat"/>
    <property type="match status" value="1"/>
</dbReference>
<sequence>MRKLAIILIIVLSMKVFASYPVDVYGTSQEESDKILKEYARQVNEISESIILNTQEGHGKDKEKKTHKALIKNEKLIKEIKDKYHFLYVDFSTIIYFDNKHNYFTTIEVVKANNPRRMRFIRRINKVEVSKGNKNHRQDIIDTMVQYHRMEAEWLRNKKLQPIKGKCPAYHCTPGFAHQKLKPYLKIFNTAAITEKQFILNTLKNDTDAERRAAAAFLVGHFSNPKEIISVLLPAIKDKSSYVRNNVMLMIATTMGLADIHQVDVQPFINYLDSPYATDRNKALGILSEAIESNTAKKMVIKNGEKRLIKLLQLKQPNNHDLAYLILKKISGKDFGEYNILAWKRWFSEVKKHNKVMG</sequence>